<accession>A0AAX4K4N5</accession>
<dbReference type="EMBL" id="CP144107">
    <property type="protein sequence ID" value="WWC92354.1"/>
    <property type="molecule type" value="Genomic_DNA"/>
</dbReference>
<dbReference type="SUPFAM" id="SSF52047">
    <property type="entry name" value="RNI-like"/>
    <property type="match status" value="1"/>
</dbReference>
<sequence>MDEAALNDLDAELRAIRLDDGPRLQPLRLDKMFLRARQWHAANPRSYASEPIYRPPSPPKFPPIYPLPQPLSTSTKGKQKSLDDGEIGGGIEISPLSSLFEYPELIPLVLDNFDQPRDLAIISRVNTEWNRIARRKLYHHVWIRPWEDGCHNKLVLLFDTLHRHPELCKLVKRLDVRFFPLAARGEERSVLDDQVQKAITEMSNLESLVWTRDRSLNPGIVEQIADLSHLRSLEISGHSYRYYDPALLGIMPSLEDLRIMMPDPNLKSKLVEVNKSLSERPNGGLRGLGIICQSSSLIDDAILKTIARYLNKLKRLTLWGCTRVTKDGVFEILYEAAREVEELSLDALPHSGLMDLSRSPSLPKLHTLSLSITIPHREASNSTLSSEDLPILPIYPSLKALHLTLSGSNLFLPLSVYKTFQSQLSSEDKNKLEKLSLINLVISSETLEFILESNPNLKELYISVNGKLTILDSLDKLKEYSNNLEILHINAPEKWGPNSDDLRYIAENLKNLQQIGSGNRVYEIHRKLSDNLDQDGNPKEETHLCRWSKSWIPGYFQVWRA</sequence>
<proteinExistence type="predicted"/>
<evidence type="ECO:0000313" key="2">
    <source>
        <dbReference type="Proteomes" id="UP001355207"/>
    </source>
</evidence>
<protein>
    <recommendedName>
        <fullName evidence="3">F-box domain-containing protein</fullName>
    </recommendedName>
</protein>
<evidence type="ECO:0000313" key="1">
    <source>
        <dbReference type="EMBL" id="WWC92354.1"/>
    </source>
</evidence>
<gene>
    <name evidence="1" type="ORF">L201_007311</name>
</gene>
<reference evidence="1 2" key="1">
    <citation type="submission" date="2024-01" db="EMBL/GenBank/DDBJ databases">
        <title>Comparative genomics of Cryptococcus and Kwoniella reveals pathogenesis evolution and contrasting modes of karyotype evolution via chromosome fusion or intercentromeric recombination.</title>
        <authorList>
            <person name="Coelho M.A."/>
            <person name="David-Palma M."/>
            <person name="Shea T."/>
            <person name="Bowers K."/>
            <person name="McGinley-Smith S."/>
            <person name="Mohammad A.W."/>
            <person name="Gnirke A."/>
            <person name="Yurkov A.M."/>
            <person name="Nowrousian M."/>
            <person name="Sun S."/>
            <person name="Cuomo C.A."/>
            <person name="Heitman J."/>
        </authorList>
    </citation>
    <scope>NUCLEOTIDE SEQUENCE [LARGE SCALE GENOMIC DNA]</scope>
    <source>
        <strain evidence="1 2">CBS 6074</strain>
    </source>
</reference>
<dbReference type="InterPro" id="IPR032675">
    <property type="entry name" value="LRR_dom_sf"/>
</dbReference>
<evidence type="ECO:0008006" key="3">
    <source>
        <dbReference type="Google" id="ProtNLM"/>
    </source>
</evidence>
<organism evidence="1 2">
    <name type="scientific">Kwoniella dendrophila CBS 6074</name>
    <dbReference type="NCBI Taxonomy" id="1295534"/>
    <lineage>
        <taxon>Eukaryota</taxon>
        <taxon>Fungi</taxon>
        <taxon>Dikarya</taxon>
        <taxon>Basidiomycota</taxon>
        <taxon>Agaricomycotina</taxon>
        <taxon>Tremellomycetes</taxon>
        <taxon>Tremellales</taxon>
        <taxon>Cryptococcaceae</taxon>
        <taxon>Kwoniella</taxon>
    </lineage>
</organism>
<dbReference type="Proteomes" id="UP001355207">
    <property type="component" value="Chromosome 10"/>
</dbReference>
<keyword evidence="2" id="KW-1185">Reference proteome</keyword>
<dbReference type="Gene3D" id="3.80.10.10">
    <property type="entry name" value="Ribonuclease Inhibitor"/>
    <property type="match status" value="1"/>
</dbReference>
<dbReference type="GeneID" id="91097980"/>
<dbReference type="RefSeq" id="XP_066079116.1">
    <property type="nucleotide sequence ID" value="XM_066223019.1"/>
</dbReference>
<dbReference type="AlphaFoldDB" id="A0AAX4K4N5"/>
<name>A0AAX4K4N5_9TREE</name>